<reference evidence="3 4" key="1">
    <citation type="journal article" date="2019" name="Int. J. Syst. Evol. Microbiol.">
        <title>The Global Catalogue of Microorganisms (GCM) 10K type strain sequencing project: providing services to taxonomists for standard genome sequencing and annotation.</title>
        <authorList>
            <consortium name="The Broad Institute Genomics Platform"/>
            <consortium name="The Broad Institute Genome Sequencing Center for Infectious Disease"/>
            <person name="Wu L."/>
            <person name="Ma J."/>
        </authorList>
    </citation>
    <scope>NUCLEOTIDE SEQUENCE [LARGE SCALE GENOMIC DNA]</scope>
    <source>
        <strain evidence="3 4">DT92</strain>
    </source>
</reference>
<organism evidence="3 4">
    <name type="scientific">Halobaculum litoreum</name>
    <dbReference type="NCBI Taxonomy" id="3031998"/>
    <lineage>
        <taxon>Archaea</taxon>
        <taxon>Methanobacteriati</taxon>
        <taxon>Methanobacteriota</taxon>
        <taxon>Stenosarchaea group</taxon>
        <taxon>Halobacteria</taxon>
        <taxon>Halobacteriales</taxon>
        <taxon>Haloferacaceae</taxon>
        <taxon>Halobaculum</taxon>
    </lineage>
</organism>
<dbReference type="Pfam" id="PF22679">
    <property type="entry name" value="T1R_D3-like"/>
    <property type="match status" value="1"/>
</dbReference>
<proteinExistence type="predicted"/>
<dbReference type="Pfam" id="PF18766">
    <property type="entry name" value="SWI2_SNF2"/>
    <property type="match status" value="1"/>
</dbReference>
<dbReference type="Gene3D" id="3.40.50.300">
    <property type="entry name" value="P-loop containing nucleotide triphosphate hydrolases"/>
    <property type="match status" value="2"/>
</dbReference>
<dbReference type="GO" id="GO:0140097">
    <property type="term" value="F:catalytic activity, acting on DNA"/>
    <property type="evidence" value="ECO:0007669"/>
    <property type="project" value="UniProtKB-ARBA"/>
</dbReference>
<feature type="domain" description="Helicase ATP-binding" evidence="2">
    <location>
        <begin position="1"/>
        <end position="133"/>
    </location>
</feature>
<dbReference type="PANTHER" id="PTHR42927">
    <property type="entry name" value="HELICASE SUPERFAMILY 1 AND 2 DOMAIN-CONTAINING PROTEIN"/>
    <property type="match status" value="1"/>
</dbReference>
<dbReference type="InterPro" id="IPR027417">
    <property type="entry name" value="P-loop_NTPase"/>
</dbReference>
<comment type="caution">
    <text evidence="3">The sequence shown here is derived from an EMBL/GenBank/DDBJ whole genome shotgun (WGS) entry which is preliminary data.</text>
</comment>
<dbReference type="PROSITE" id="PS51192">
    <property type="entry name" value="HELICASE_ATP_BIND_1"/>
    <property type="match status" value="1"/>
</dbReference>
<accession>A0ABD5XQ76</accession>
<dbReference type="EMBL" id="JBHSZG010000001">
    <property type="protein sequence ID" value="MFC7137298.1"/>
    <property type="molecule type" value="Genomic_DNA"/>
</dbReference>
<dbReference type="InterPro" id="IPR055180">
    <property type="entry name" value="HsdR_RecA-like_helicase_dom_2"/>
</dbReference>
<dbReference type="PANTHER" id="PTHR42927:SF1">
    <property type="entry name" value="HELICASE SUPERFAMILY 1 AND 2 DOMAIN-CONTAINING PROTEIN"/>
    <property type="match status" value="1"/>
</dbReference>
<dbReference type="InterPro" id="IPR014001">
    <property type="entry name" value="Helicase_ATP-bd"/>
</dbReference>
<evidence type="ECO:0000313" key="4">
    <source>
        <dbReference type="Proteomes" id="UP001596368"/>
    </source>
</evidence>
<evidence type="ECO:0000313" key="3">
    <source>
        <dbReference type="EMBL" id="MFC7137298.1"/>
    </source>
</evidence>
<evidence type="ECO:0000259" key="2">
    <source>
        <dbReference type="PROSITE" id="PS51192"/>
    </source>
</evidence>
<dbReference type="GO" id="GO:0120545">
    <property type="term" value="F:nucleic acid conformation isomerase activity"/>
    <property type="evidence" value="ECO:0007669"/>
    <property type="project" value="UniProtKB-ARBA"/>
</dbReference>
<name>A0ABD5XQ76_9EURY</name>
<gene>
    <name evidence="3" type="ORF">ACFQRB_14255</name>
</gene>
<keyword evidence="4" id="KW-1185">Reference proteome</keyword>
<feature type="region of interest" description="Disordered" evidence="1">
    <location>
        <begin position="475"/>
        <end position="496"/>
    </location>
</feature>
<dbReference type="SUPFAM" id="SSF52540">
    <property type="entry name" value="P-loop containing nucleoside triphosphate hydrolases"/>
    <property type="match status" value="1"/>
</dbReference>
<evidence type="ECO:0000256" key="1">
    <source>
        <dbReference type="SAM" id="MobiDB-lite"/>
    </source>
</evidence>
<protein>
    <recommendedName>
        <fullName evidence="2">Helicase ATP-binding domain-containing protein</fullName>
    </recommendedName>
</protein>
<dbReference type="Proteomes" id="UP001596368">
    <property type="component" value="Unassembled WGS sequence"/>
</dbReference>
<dbReference type="AlphaFoldDB" id="A0ABD5XQ76"/>
<sequence length="520" mass="59384">MDHKTGIVHAIKGEGRSKSEELAEALEAGKPVVITTLQTFPHVVEHAKKLPERDYAVVVDEAHSSQSGEMAHEMKQILSGLDLPDDADAEDAIAQAAETRGNQENLSFFAFTATPKGKTLQAFGHSVDGEDPEPFHLYSMKQAIEEGFILDVLQNYTTYETFYGIAKAIEEDPEVPEKKAVKAVSKYLKLHPHNISQKVEIIVEHFREHTSKKIGGKAKAMIVTSSRKAAVRYKKAIDEYTDEQGYDLGTLVAFSGTVEDGGIEYTEEGMNDGIKESELPSVFDTPEHRVLVVADKYQTGFDQPRLHTMYVDKRLSGIQAVQTLSRLNRRYAGKDDTFVLDFENDHEDIREAFEPYYEKTTLDGKTDPQHIYQLEAELDAFRIYREEEVDRFAEAFFDPSNTGTEGAHAKLSSLVQPARHQFKTATVEKQDEFISKLRSFLRLYKFQSQIVNYADEELEKLYTFGRFLYKELPRSGGSSVEFDDEPHSSTTDWKRTRRKHRPRTVWERCLLTERYWNRIV</sequence>
<dbReference type="InterPro" id="IPR040980">
    <property type="entry name" value="SWI2_SNF2"/>
</dbReference>